<accession>A0A2G1VZ62</accession>
<protein>
    <recommendedName>
        <fullName evidence="3">V-type ATP synthase subunit A</fullName>
    </recommendedName>
</protein>
<evidence type="ECO:0000313" key="2">
    <source>
        <dbReference type="Proteomes" id="UP000225740"/>
    </source>
</evidence>
<dbReference type="Pfam" id="PF10962">
    <property type="entry name" value="DUF2764"/>
    <property type="match status" value="1"/>
</dbReference>
<dbReference type="InterPro" id="IPR024492">
    <property type="entry name" value="DUF2764"/>
</dbReference>
<organism evidence="1 2">
    <name type="scientific">Rhodopirellula bahusiensis</name>
    <dbReference type="NCBI Taxonomy" id="2014065"/>
    <lineage>
        <taxon>Bacteria</taxon>
        <taxon>Pseudomonadati</taxon>
        <taxon>Planctomycetota</taxon>
        <taxon>Planctomycetia</taxon>
        <taxon>Pirellulales</taxon>
        <taxon>Pirellulaceae</taxon>
        <taxon>Rhodopirellula</taxon>
    </lineage>
</organism>
<dbReference type="OrthoDB" id="556081at2"/>
<evidence type="ECO:0008006" key="3">
    <source>
        <dbReference type="Google" id="ProtNLM"/>
    </source>
</evidence>
<name>A0A2G1VZ62_9BACT</name>
<reference evidence="1 2" key="1">
    <citation type="submission" date="2017-06" db="EMBL/GenBank/DDBJ databases">
        <title>Description of Rhodopirellula bahusiensis sp. nov.</title>
        <authorList>
            <person name="Kizina J."/>
            <person name="Harder J."/>
        </authorList>
    </citation>
    <scope>NUCLEOTIDE SEQUENCE [LARGE SCALE GENOMIC DNA]</scope>
    <source>
        <strain evidence="1 2">SWK21</strain>
    </source>
</reference>
<proteinExistence type="predicted"/>
<dbReference type="EMBL" id="NIZW01000033">
    <property type="protein sequence ID" value="PHQ32088.1"/>
    <property type="molecule type" value="Genomic_DNA"/>
</dbReference>
<gene>
    <name evidence="1" type="ORF">CEE69_27590</name>
</gene>
<comment type="caution">
    <text evidence="1">The sequence shown here is derived from an EMBL/GenBank/DDBJ whole genome shotgun (WGS) entry which is preliminary data.</text>
</comment>
<evidence type="ECO:0000313" key="1">
    <source>
        <dbReference type="EMBL" id="PHQ32088.1"/>
    </source>
</evidence>
<keyword evidence="2" id="KW-1185">Reference proteome</keyword>
<sequence>MPRSFEIERVPISRIQLQQRLKLLGDRDKSTVEQVQGFLLWDRQRPERTDDEVQMEYDRLMKSISNSLVRDIINHRMDVRTITCALRRRRLGLESAAAVGQHTDHIRKNWQHPDFRLVREHPWIPHVRESLDAGEPLEVERQLLGATWNRWVQLADQFYFSFETILLYLARWEIVDRWTRLDETAGRQKFDELSTQTLNLEENVA</sequence>
<dbReference type="Proteomes" id="UP000225740">
    <property type="component" value="Unassembled WGS sequence"/>
</dbReference>
<dbReference type="AlphaFoldDB" id="A0A2G1VZ62"/>